<evidence type="ECO:0000313" key="2">
    <source>
        <dbReference type="Proteomes" id="UP000054653"/>
    </source>
</evidence>
<dbReference type="OrthoDB" id="5932569at2759"/>
<proteinExistence type="predicted"/>
<sequence>MTSWHGIFQSLDGVSFSSRQPLFTNEIRLMKPAMRRARSSEDLPLTLLNSVAVCPFAFRRKFVRVVSFRSRRT</sequence>
<dbReference type="AlphaFoldDB" id="A0A0V1C2Z8"/>
<dbReference type="EMBL" id="JYDI01000954">
    <property type="protein sequence ID" value="KRY43705.1"/>
    <property type="molecule type" value="Genomic_DNA"/>
</dbReference>
<protein>
    <submittedName>
        <fullName evidence="1">Uncharacterized protein</fullName>
    </submittedName>
</protein>
<keyword evidence="2" id="KW-1185">Reference proteome</keyword>
<comment type="caution">
    <text evidence="1">The sequence shown here is derived from an EMBL/GenBank/DDBJ whole genome shotgun (WGS) entry which is preliminary data.</text>
</comment>
<name>A0A0V1C2Z8_TRIBR</name>
<dbReference type="Proteomes" id="UP000054653">
    <property type="component" value="Unassembled WGS sequence"/>
</dbReference>
<gene>
    <name evidence="1" type="ORF">T03_14782</name>
</gene>
<reference evidence="1 2" key="1">
    <citation type="submission" date="2015-01" db="EMBL/GenBank/DDBJ databases">
        <title>Evolution of Trichinella species and genotypes.</title>
        <authorList>
            <person name="Korhonen P.K."/>
            <person name="Edoardo P."/>
            <person name="Giuseppe L.R."/>
            <person name="Gasser R.B."/>
        </authorList>
    </citation>
    <scope>NUCLEOTIDE SEQUENCE [LARGE SCALE GENOMIC DNA]</scope>
    <source>
        <strain evidence="1">ISS120</strain>
    </source>
</reference>
<evidence type="ECO:0000313" key="1">
    <source>
        <dbReference type="EMBL" id="KRY43705.1"/>
    </source>
</evidence>
<accession>A0A0V1C2Z8</accession>
<organism evidence="1 2">
    <name type="scientific">Trichinella britovi</name>
    <name type="common">Parasitic roundworm</name>
    <dbReference type="NCBI Taxonomy" id="45882"/>
    <lineage>
        <taxon>Eukaryota</taxon>
        <taxon>Metazoa</taxon>
        <taxon>Ecdysozoa</taxon>
        <taxon>Nematoda</taxon>
        <taxon>Enoplea</taxon>
        <taxon>Dorylaimia</taxon>
        <taxon>Trichinellida</taxon>
        <taxon>Trichinellidae</taxon>
        <taxon>Trichinella</taxon>
    </lineage>
</organism>